<dbReference type="AlphaFoldDB" id="A0A241XSX6"/>
<dbReference type="RefSeq" id="WP_065327757.1">
    <property type="nucleotide sequence ID" value="NZ_NFFZ01000004.1"/>
</dbReference>
<evidence type="ECO:0000313" key="2">
    <source>
        <dbReference type="Proteomes" id="UP000194857"/>
    </source>
</evidence>
<dbReference type="EMBL" id="NFFZ01000004">
    <property type="protein sequence ID" value="OTI63256.1"/>
    <property type="molecule type" value="Genomic_DNA"/>
</dbReference>
<comment type="caution">
    <text evidence="1">The sequence shown here is derived from an EMBL/GenBank/DDBJ whole genome shotgun (WGS) entry which is preliminary data.</text>
</comment>
<protein>
    <submittedName>
        <fullName evidence="1">Uncharacterized protein</fullName>
    </submittedName>
</protein>
<evidence type="ECO:0000313" key="1">
    <source>
        <dbReference type="EMBL" id="OTI63256.1"/>
    </source>
</evidence>
<name>A0A241XSX6_PSEAI</name>
<organism evidence="1 2">
    <name type="scientific">Pseudomonas aeruginosa</name>
    <dbReference type="NCBI Taxonomy" id="287"/>
    <lineage>
        <taxon>Bacteria</taxon>
        <taxon>Pseudomonadati</taxon>
        <taxon>Pseudomonadota</taxon>
        <taxon>Gammaproteobacteria</taxon>
        <taxon>Pseudomonadales</taxon>
        <taxon>Pseudomonadaceae</taxon>
        <taxon>Pseudomonas</taxon>
    </lineage>
</organism>
<dbReference type="Proteomes" id="UP000194857">
    <property type="component" value="Unassembled WGS sequence"/>
</dbReference>
<proteinExistence type="predicted"/>
<sequence length="110" mass="11740">MKPVITKGKTEFFHSLSAPFDANAKTIIDIGFNTADAVQQPDGTWEVDGVGSPGLAASLAVLAERKARNVAFLPRHAEKKAARAAQKALARNGQVTLSDGTVIRRLSDRL</sequence>
<gene>
    <name evidence="1" type="ORF">CAZ10_10525</name>
</gene>
<accession>A0A241XSX6</accession>
<reference evidence="1 2" key="1">
    <citation type="submission" date="2017-05" db="EMBL/GenBank/DDBJ databases">
        <authorList>
            <person name="Song R."/>
            <person name="Chenine A.L."/>
            <person name="Ruprecht R.M."/>
        </authorList>
    </citation>
    <scope>NUCLEOTIDE SEQUENCE [LARGE SCALE GENOMIC DNA]</scope>
    <source>
        <strain evidence="1 2">S567_C10_BS</strain>
    </source>
</reference>